<evidence type="ECO:0000256" key="6">
    <source>
        <dbReference type="SAM" id="Phobius"/>
    </source>
</evidence>
<sequence>MNAARASAPLSWFGIARLGLVQASLGAIVVITTSTLNRVMVVELALAASLPGLLVGLHYAVQLLRPRWGHGSDVGGRRTPWIVGGMAALAAGAVLAALATALAATNLVAGIALSTLAFGVIGIGVGASGTSLLALLAERVAPARQASAAAIVWIMMIAGFIVTAGTAGHFLDPFSMTRLVAVTAGVAGIAFLVTILAVAGVEGARRARSAGASGAAKVPFRQALAEVWAEPTARRFTIFVFVSMLAYSAQDLILEPFAGAVFAMTPGETTQLSGVQNGGVLVGMILTGLLGGGFREGGRSRLHLWAIGGCLISAAALAGLAFGGALGAASFGAVWPLHANVAVLGFGNGVFAVAAIGSMMRLAREGAANREGTRVGLWGAAQGVAFGLGGLVGTIAVDVGRLVLDGTAEAYAGVFLGEAVLFIVSAVLAARVMSAGALAPAGGRGAAAIVRAQPVLQGRTTS</sequence>
<dbReference type="SUPFAM" id="SSF103473">
    <property type="entry name" value="MFS general substrate transporter"/>
    <property type="match status" value="1"/>
</dbReference>
<protein>
    <submittedName>
        <fullName evidence="7">Bacteriochlorophyll synthase</fullName>
    </submittedName>
</protein>
<reference evidence="7 8" key="1">
    <citation type="journal article" date="2014" name="Int. J. Syst. Evol. Microbiol.">
        <title>Complete genome sequence of Corynebacterium casei LMG S-19264T (=DSM 44701T), isolated from a smear-ripened cheese.</title>
        <authorList>
            <consortium name="US DOE Joint Genome Institute (JGI-PGF)"/>
            <person name="Walter F."/>
            <person name="Albersmeier A."/>
            <person name="Kalinowski J."/>
            <person name="Ruckert C."/>
        </authorList>
    </citation>
    <scope>NUCLEOTIDE SEQUENCE [LARGE SCALE GENOMIC DNA]</scope>
    <source>
        <strain evidence="7 8">CGMCC 1.9161</strain>
    </source>
</reference>
<keyword evidence="8" id="KW-1185">Reference proteome</keyword>
<feature type="transmembrane region" description="Helical" evidence="6">
    <location>
        <begin position="304"/>
        <end position="335"/>
    </location>
</feature>
<name>A0A917QKQ3_9HYPH</name>
<feature type="transmembrane region" description="Helical" evidence="6">
    <location>
        <begin position="409"/>
        <end position="430"/>
    </location>
</feature>
<evidence type="ECO:0000256" key="3">
    <source>
        <dbReference type="ARBA" id="ARBA00022692"/>
    </source>
</evidence>
<evidence type="ECO:0000256" key="1">
    <source>
        <dbReference type="ARBA" id="ARBA00004141"/>
    </source>
</evidence>
<evidence type="ECO:0000256" key="4">
    <source>
        <dbReference type="ARBA" id="ARBA00022989"/>
    </source>
</evidence>
<keyword evidence="5 6" id="KW-0472">Membrane</keyword>
<dbReference type="Gene3D" id="1.20.1250.20">
    <property type="entry name" value="MFS general substrate transporter like domains"/>
    <property type="match status" value="2"/>
</dbReference>
<dbReference type="InterPro" id="IPR036259">
    <property type="entry name" value="MFS_trans_sf"/>
</dbReference>
<dbReference type="GO" id="GO:0016020">
    <property type="term" value="C:membrane"/>
    <property type="evidence" value="ECO:0007669"/>
    <property type="project" value="UniProtKB-SubCell"/>
</dbReference>
<dbReference type="Pfam" id="PF03209">
    <property type="entry name" value="PUCC"/>
    <property type="match status" value="1"/>
</dbReference>
<dbReference type="PIRSF" id="PIRSF016565">
    <property type="entry name" value="PucC"/>
    <property type="match status" value="1"/>
</dbReference>
<dbReference type="CDD" id="cd06176">
    <property type="entry name" value="MFS_BCD_PucC-like"/>
    <property type="match status" value="1"/>
</dbReference>
<organism evidence="7 8">
    <name type="scientific">Salinarimonas ramus</name>
    <dbReference type="NCBI Taxonomy" id="690164"/>
    <lineage>
        <taxon>Bacteria</taxon>
        <taxon>Pseudomonadati</taxon>
        <taxon>Pseudomonadota</taxon>
        <taxon>Alphaproteobacteria</taxon>
        <taxon>Hyphomicrobiales</taxon>
        <taxon>Salinarimonadaceae</taxon>
        <taxon>Salinarimonas</taxon>
    </lineage>
</organism>
<dbReference type="PANTHER" id="PTHR23538:SF1">
    <property type="entry name" value="44.5 KD BACTERIOCHLOROPHYLL SYNTHASE SUBUNIT"/>
    <property type="match status" value="1"/>
</dbReference>
<feature type="transmembrane region" description="Helical" evidence="6">
    <location>
        <begin position="341"/>
        <end position="363"/>
    </location>
</feature>
<comment type="similarity">
    <text evidence="2">Belongs to the PucC family.</text>
</comment>
<feature type="transmembrane region" description="Helical" evidence="6">
    <location>
        <begin position="179"/>
        <end position="201"/>
    </location>
</feature>
<evidence type="ECO:0000256" key="5">
    <source>
        <dbReference type="ARBA" id="ARBA00023136"/>
    </source>
</evidence>
<dbReference type="EMBL" id="BMMF01000021">
    <property type="protein sequence ID" value="GGK55082.1"/>
    <property type="molecule type" value="Genomic_DNA"/>
</dbReference>
<gene>
    <name evidence="7" type="ORF">GCM10011322_47240</name>
</gene>
<dbReference type="InterPro" id="IPR004896">
    <property type="entry name" value="PucC-rel"/>
</dbReference>
<feature type="transmembrane region" description="Helical" evidence="6">
    <location>
        <begin position="12"/>
        <end position="33"/>
    </location>
</feature>
<feature type="transmembrane region" description="Helical" evidence="6">
    <location>
        <begin position="375"/>
        <end position="397"/>
    </location>
</feature>
<feature type="transmembrane region" description="Helical" evidence="6">
    <location>
        <begin position="111"/>
        <end position="136"/>
    </location>
</feature>
<dbReference type="InterPro" id="IPR026036">
    <property type="entry name" value="PucC"/>
</dbReference>
<feature type="transmembrane region" description="Helical" evidence="6">
    <location>
        <begin position="236"/>
        <end position="254"/>
    </location>
</feature>
<feature type="transmembrane region" description="Helical" evidence="6">
    <location>
        <begin position="81"/>
        <end position="105"/>
    </location>
</feature>
<keyword evidence="3 6" id="KW-0812">Transmembrane</keyword>
<evidence type="ECO:0000313" key="7">
    <source>
        <dbReference type="EMBL" id="GGK55082.1"/>
    </source>
</evidence>
<comment type="subcellular location">
    <subcellularLocation>
        <location evidence="1">Membrane</location>
        <topology evidence="1">Multi-pass membrane protein</topology>
    </subcellularLocation>
</comment>
<dbReference type="RefSeq" id="WP_188915751.1">
    <property type="nucleotide sequence ID" value="NZ_BMMF01000021.1"/>
</dbReference>
<dbReference type="Proteomes" id="UP000600449">
    <property type="component" value="Unassembled WGS sequence"/>
</dbReference>
<dbReference type="PANTHER" id="PTHR23538">
    <property type="entry name" value="44.5 KD BACTERIOCHLOROPHYLL SYNTHASE SUBUNIT"/>
    <property type="match status" value="1"/>
</dbReference>
<evidence type="ECO:0000256" key="2">
    <source>
        <dbReference type="ARBA" id="ARBA00008412"/>
    </source>
</evidence>
<dbReference type="AlphaFoldDB" id="A0A917QKQ3"/>
<proteinExistence type="inferred from homology"/>
<feature type="transmembrane region" description="Helical" evidence="6">
    <location>
        <begin position="148"/>
        <end position="167"/>
    </location>
</feature>
<feature type="transmembrane region" description="Helical" evidence="6">
    <location>
        <begin position="39"/>
        <end position="61"/>
    </location>
</feature>
<comment type="caution">
    <text evidence="7">The sequence shown here is derived from an EMBL/GenBank/DDBJ whole genome shotgun (WGS) entry which is preliminary data.</text>
</comment>
<evidence type="ECO:0000313" key="8">
    <source>
        <dbReference type="Proteomes" id="UP000600449"/>
    </source>
</evidence>
<keyword evidence="4 6" id="KW-1133">Transmembrane helix</keyword>
<feature type="transmembrane region" description="Helical" evidence="6">
    <location>
        <begin position="274"/>
        <end position="292"/>
    </location>
</feature>
<accession>A0A917QKQ3</accession>